<evidence type="ECO:0000313" key="3">
    <source>
        <dbReference type="Proteomes" id="UP001180020"/>
    </source>
</evidence>
<gene>
    <name evidence="2" type="ORF">QJS10_CPA08g00983</name>
</gene>
<comment type="caution">
    <text evidence="2">The sequence shown here is derived from an EMBL/GenBank/DDBJ whole genome shotgun (WGS) entry which is preliminary data.</text>
</comment>
<accession>A0AAV9EBS5</accession>
<feature type="compositionally biased region" description="Basic and acidic residues" evidence="1">
    <location>
        <begin position="275"/>
        <end position="286"/>
    </location>
</feature>
<organism evidence="2 3">
    <name type="scientific">Acorus calamus</name>
    <name type="common">Sweet flag</name>
    <dbReference type="NCBI Taxonomy" id="4465"/>
    <lineage>
        <taxon>Eukaryota</taxon>
        <taxon>Viridiplantae</taxon>
        <taxon>Streptophyta</taxon>
        <taxon>Embryophyta</taxon>
        <taxon>Tracheophyta</taxon>
        <taxon>Spermatophyta</taxon>
        <taxon>Magnoliopsida</taxon>
        <taxon>Liliopsida</taxon>
        <taxon>Acoraceae</taxon>
        <taxon>Acorus</taxon>
    </lineage>
</organism>
<dbReference type="GO" id="GO:0047746">
    <property type="term" value="F:chlorophyllase activity"/>
    <property type="evidence" value="ECO:0007669"/>
    <property type="project" value="TreeGrafter"/>
</dbReference>
<dbReference type="PANTHER" id="PTHR46438:SF7">
    <property type="entry name" value="ALPHA_BETA-HYDROLASES SUPERFAMILY PROTEIN"/>
    <property type="match status" value="1"/>
</dbReference>
<dbReference type="Proteomes" id="UP001180020">
    <property type="component" value="Unassembled WGS sequence"/>
</dbReference>
<proteinExistence type="predicted"/>
<dbReference type="GO" id="GO:0009507">
    <property type="term" value="C:chloroplast"/>
    <property type="evidence" value="ECO:0007669"/>
    <property type="project" value="TreeGrafter"/>
</dbReference>
<feature type="compositionally biased region" description="Polar residues" evidence="1">
    <location>
        <begin position="263"/>
        <end position="272"/>
    </location>
</feature>
<feature type="region of interest" description="Disordered" evidence="1">
    <location>
        <begin position="263"/>
        <end position="286"/>
    </location>
</feature>
<reference evidence="2" key="1">
    <citation type="journal article" date="2023" name="Nat. Commun.">
        <title>Diploid and tetraploid genomes of Acorus and the evolution of monocots.</title>
        <authorList>
            <person name="Ma L."/>
            <person name="Liu K.W."/>
            <person name="Li Z."/>
            <person name="Hsiao Y.Y."/>
            <person name="Qi Y."/>
            <person name="Fu T."/>
            <person name="Tang G.D."/>
            <person name="Zhang D."/>
            <person name="Sun W.H."/>
            <person name="Liu D.K."/>
            <person name="Li Y."/>
            <person name="Chen G.Z."/>
            <person name="Liu X.D."/>
            <person name="Liao X.Y."/>
            <person name="Jiang Y.T."/>
            <person name="Yu X."/>
            <person name="Hao Y."/>
            <person name="Huang J."/>
            <person name="Zhao X.W."/>
            <person name="Ke S."/>
            <person name="Chen Y.Y."/>
            <person name="Wu W.L."/>
            <person name="Hsu J.L."/>
            <person name="Lin Y.F."/>
            <person name="Huang M.D."/>
            <person name="Li C.Y."/>
            <person name="Huang L."/>
            <person name="Wang Z.W."/>
            <person name="Zhao X."/>
            <person name="Zhong W.Y."/>
            <person name="Peng D.H."/>
            <person name="Ahmad S."/>
            <person name="Lan S."/>
            <person name="Zhang J.S."/>
            <person name="Tsai W.C."/>
            <person name="Van de Peer Y."/>
            <person name="Liu Z.J."/>
        </authorList>
    </citation>
    <scope>NUCLEOTIDE SEQUENCE</scope>
    <source>
        <strain evidence="2">CP</strain>
    </source>
</reference>
<feature type="region of interest" description="Disordered" evidence="1">
    <location>
        <begin position="1"/>
        <end position="31"/>
    </location>
</feature>
<dbReference type="Gene3D" id="3.40.50.1820">
    <property type="entry name" value="alpha/beta hydrolase"/>
    <property type="match status" value="1"/>
</dbReference>
<reference evidence="2" key="2">
    <citation type="submission" date="2023-06" db="EMBL/GenBank/DDBJ databases">
        <authorList>
            <person name="Ma L."/>
            <person name="Liu K.-W."/>
            <person name="Li Z."/>
            <person name="Hsiao Y.-Y."/>
            <person name="Qi Y."/>
            <person name="Fu T."/>
            <person name="Tang G."/>
            <person name="Zhang D."/>
            <person name="Sun W.-H."/>
            <person name="Liu D.-K."/>
            <person name="Li Y."/>
            <person name="Chen G.-Z."/>
            <person name="Liu X.-D."/>
            <person name="Liao X.-Y."/>
            <person name="Jiang Y.-T."/>
            <person name="Yu X."/>
            <person name="Hao Y."/>
            <person name="Huang J."/>
            <person name="Zhao X.-W."/>
            <person name="Ke S."/>
            <person name="Chen Y.-Y."/>
            <person name="Wu W.-L."/>
            <person name="Hsu J.-L."/>
            <person name="Lin Y.-F."/>
            <person name="Huang M.-D."/>
            <person name="Li C.-Y."/>
            <person name="Huang L."/>
            <person name="Wang Z.-W."/>
            <person name="Zhao X."/>
            <person name="Zhong W.-Y."/>
            <person name="Peng D.-H."/>
            <person name="Ahmad S."/>
            <person name="Lan S."/>
            <person name="Zhang J.-S."/>
            <person name="Tsai W.-C."/>
            <person name="Van De Peer Y."/>
            <person name="Liu Z.-J."/>
        </authorList>
    </citation>
    <scope>NUCLEOTIDE SEQUENCE</scope>
    <source>
        <strain evidence="2">CP</strain>
        <tissue evidence="2">Leaves</tissue>
    </source>
</reference>
<sequence>MAALPISISPPHHQPPHLLPTPPPPPSLHLHPHNHLKSLRIPPLPSPSATAAAAVSAASTSGGISFDAYMSPSLIKERCKSLLWRGYRINYLAVEGEGRPVLLVHEFGASIGHWRRNIGVLAENNSVYALDLLGFGASDKPEGFAYTMEVWSQIIKGPADDGGALDAFVSIVTGPPGPNPVSLMPKILPAAPPTAPPPVPPAACEEITLLSQFEHENIVQYLGTDKNRLKKWRETTYSDRISNLASSWASDFVGTSLLRYAPHNNSGNNGTFEENLDKSEAYGDSD</sequence>
<evidence type="ECO:0000313" key="2">
    <source>
        <dbReference type="EMBL" id="KAK1309773.1"/>
    </source>
</evidence>
<name>A0AAV9EBS5_ACOCL</name>
<dbReference type="PANTHER" id="PTHR46438">
    <property type="entry name" value="ALPHA/BETA-HYDROLASES SUPERFAMILY PROTEIN"/>
    <property type="match status" value="1"/>
</dbReference>
<dbReference type="GO" id="GO:0015994">
    <property type="term" value="P:chlorophyll metabolic process"/>
    <property type="evidence" value="ECO:0007669"/>
    <property type="project" value="TreeGrafter"/>
</dbReference>
<feature type="compositionally biased region" description="Low complexity" evidence="1">
    <location>
        <begin position="1"/>
        <end position="11"/>
    </location>
</feature>
<evidence type="ECO:0008006" key="4">
    <source>
        <dbReference type="Google" id="ProtNLM"/>
    </source>
</evidence>
<feature type="compositionally biased region" description="Pro residues" evidence="1">
    <location>
        <begin position="17"/>
        <end position="27"/>
    </location>
</feature>
<evidence type="ECO:0000256" key="1">
    <source>
        <dbReference type="SAM" id="MobiDB-lite"/>
    </source>
</evidence>
<dbReference type="InterPro" id="IPR029058">
    <property type="entry name" value="AB_hydrolase_fold"/>
</dbReference>
<keyword evidence="3" id="KW-1185">Reference proteome</keyword>
<dbReference type="AlphaFoldDB" id="A0AAV9EBS5"/>
<dbReference type="EMBL" id="JAUJYO010000008">
    <property type="protein sequence ID" value="KAK1309773.1"/>
    <property type="molecule type" value="Genomic_DNA"/>
</dbReference>
<protein>
    <recommendedName>
        <fullName evidence="4">AB hydrolase-1 domain-containing protein</fullName>
    </recommendedName>
</protein>
<dbReference type="SUPFAM" id="SSF53474">
    <property type="entry name" value="alpha/beta-Hydrolases"/>
    <property type="match status" value="1"/>
</dbReference>